<dbReference type="RefSeq" id="WP_150407199.1">
    <property type="nucleotide sequence ID" value="NZ_VXLC01000029.1"/>
</dbReference>
<dbReference type="Proteomes" id="UP000323876">
    <property type="component" value="Unassembled WGS sequence"/>
</dbReference>
<name>A0A5N0DY35_9NOCA</name>
<comment type="caution">
    <text evidence="1">The sequence shown here is derived from an EMBL/GenBank/DDBJ whole genome shotgun (WGS) entry which is preliminary data.</text>
</comment>
<dbReference type="AlphaFoldDB" id="A0A5N0DY35"/>
<protein>
    <submittedName>
        <fullName evidence="1">Uncharacterized protein</fullName>
    </submittedName>
</protein>
<organism evidence="1 2">
    <name type="scientific">Nocardia colli</name>
    <dbReference type="NCBI Taxonomy" id="2545717"/>
    <lineage>
        <taxon>Bacteria</taxon>
        <taxon>Bacillati</taxon>
        <taxon>Actinomycetota</taxon>
        <taxon>Actinomycetes</taxon>
        <taxon>Mycobacteriales</taxon>
        <taxon>Nocardiaceae</taxon>
        <taxon>Nocardia</taxon>
    </lineage>
</organism>
<evidence type="ECO:0000313" key="2">
    <source>
        <dbReference type="Proteomes" id="UP000323876"/>
    </source>
</evidence>
<keyword evidence="2" id="KW-1185">Reference proteome</keyword>
<evidence type="ECO:0000313" key="1">
    <source>
        <dbReference type="EMBL" id="KAA8882058.1"/>
    </source>
</evidence>
<dbReference type="EMBL" id="VXLC01000029">
    <property type="protein sequence ID" value="KAA8882058.1"/>
    <property type="molecule type" value="Genomic_DNA"/>
</dbReference>
<dbReference type="OrthoDB" id="4184962at2"/>
<sequence>MLGLAGSLTVLTPLPAPAAAAEVEKHCSSTREINRDDDVKANIAVCVETDGNRLTVSLHGDCFYKGIGWSSYDSCDVSGSWRLTRGGAEVVAGDYAAVRYPGPGDYEISATVSANGTTIHSNGSYSNGWVQGTISVPVSFTSAPSGPRLGASIQPASDGKTVTLTLTNSGPDQAGSVTLVTAERGFGDFNAVLALEALKQYHEARNEKDPDQDWIDYAKAQADGYEINQVAQTQDPRCVSNKRMSECQLGPLAGGASTTVAFTAEYANDLKWRISSPDQVGDTRN</sequence>
<reference evidence="1 2" key="1">
    <citation type="submission" date="2019-09" db="EMBL/GenBank/DDBJ databases">
        <authorList>
            <person name="Wang X."/>
        </authorList>
    </citation>
    <scope>NUCLEOTIDE SEQUENCE [LARGE SCALE GENOMIC DNA]</scope>
    <source>
        <strain evidence="1 2">CICC 11023</strain>
    </source>
</reference>
<proteinExistence type="predicted"/>
<gene>
    <name evidence="1" type="ORF">F3087_39060</name>
</gene>
<accession>A0A5N0DY35</accession>